<reference evidence="3" key="1">
    <citation type="journal article" date="2015" name="Genome Announc.">
        <title>Draft Genome Sequence of Anaerolineae Strain TC1, a Novel Isolate from a Methanogenic Wastewater Treatment System.</title>
        <authorList>
            <person name="Matsuura N."/>
            <person name="Tourlousse D.M."/>
            <person name="Sun L."/>
            <person name="Toyonaga M."/>
            <person name="Kuroda K."/>
            <person name="Ohashi A."/>
            <person name="Cruz R."/>
            <person name="Yamaguchi T."/>
            <person name="Sekiguchi Y."/>
        </authorList>
    </citation>
    <scope>NUCLEOTIDE SEQUENCE [LARGE SCALE GENOMIC DNA]</scope>
    <source>
        <strain evidence="3">TC1</strain>
    </source>
</reference>
<dbReference type="STRING" id="1678840.ATC1_11162"/>
<evidence type="ECO:0000313" key="3">
    <source>
        <dbReference type="EMBL" id="GAP39240.1"/>
    </source>
</evidence>
<dbReference type="PANTHER" id="PTHR45947">
    <property type="entry name" value="SULFOQUINOVOSYL TRANSFERASE SQD2"/>
    <property type="match status" value="1"/>
</dbReference>
<feature type="domain" description="Glycosyl transferase family 1" evidence="1">
    <location>
        <begin position="195"/>
        <end position="353"/>
    </location>
</feature>
<dbReference type="GO" id="GO:0016757">
    <property type="term" value="F:glycosyltransferase activity"/>
    <property type="evidence" value="ECO:0007669"/>
    <property type="project" value="InterPro"/>
</dbReference>
<dbReference type="PANTHER" id="PTHR45947:SF3">
    <property type="entry name" value="SULFOQUINOVOSYL TRANSFERASE SQD2"/>
    <property type="match status" value="1"/>
</dbReference>
<dbReference type="SUPFAM" id="SSF53756">
    <property type="entry name" value="UDP-Glycosyltransferase/glycogen phosphorylase"/>
    <property type="match status" value="1"/>
</dbReference>
<accession>A0A0K8PAS0</accession>
<dbReference type="InterPro" id="IPR028098">
    <property type="entry name" value="Glyco_trans_4-like_N"/>
</dbReference>
<protein>
    <submittedName>
        <fullName evidence="3">Glycosyltransferase</fullName>
    </submittedName>
</protein>
<organism evidence="3">
    <name type="scientific">Flexilinea flocculi</name>
    <dbReference type="NCBI Taxonomy" id="1678840"/>
    <lineage>
        <taxon>Bacteria</taxon>
        <taxon>Bacillati</taxon>
        <taxon>Chloroflexota</taxon>
        <taxon>Anaerolineae</taxon>
        <taxon>Anaerolineales</taxon>
        <taxon>Anaerolineaceae</taxon>
        <taxon>Flexilinea</taxon>
    </lineage>
</organism>
<evidence type="ECO:0000259" key="2">
    <source>
        <dbReference type="Pfam" id="PF13439"/>
    </source>
</evidence>
<proteinExistence type="predicted"/>
<dbReference type="Pfam" id="PF13439">
    <property type="entry name" value="Glyco_transf_4"/>
    <property type="match status" value="1"/>
</dbReference>
<keyword evidence="4" id="KW-1185">Reference proteome</keyword>
<dbReference type="CDD" id="cd03801">
    <property type="entry name" value="GT4_PimA-like"/>
    <property type="match status" value="1"/>
</dbReference>
<dbReference type="InterPro" id="IPR001296">
    <property type="entry name" value="Glyco_trans_1"/>
</dbReference>
<sequence length="374" mass="42429">MKEFRHIVIVSSLYLPHLGGVEQFTQSLAKSLAVECKVTVLCLNTESIPQDTRDGRLTVQYLPCYSMFCGRLPIPRPITGNLLRSFFQSNQVDFAIIQTRLYPLSFQAARILSEKKIPFILIEHGTGHIQFGKGFMNRLWKLYEHGITFGLKRYCKNYYGVSQASLDWLQHFGISGKGVIHNGVNPVDFQELQPFFREKYNIPSQAILIVFAGRILKEKGILDLLQAFYQIDSDNVHLFIAGAGDMELLDSWRVNSHIHILGQISHSELLSLFAESQIFCLPTTYPEGLPTVILEAGFSGIPVITVDSGGIRDVIFDDITGLFVESGSPEQLRIKLELLIRNSSERQRLGSNLQNLIQKEFIWPEIIKNIKSLW</sequence>
<dbReference type="Pfam" id="PF00534">
    <property type="entry name" value="Glycos_transf_1"/>
    <property type="match status" value="1"/>
</dbReference>
<evidence type="ECO:0000259" key="1">
    <source>
        <dbReference type="Pfam" id="PF00534"/>
    </source>
</evidence>
<dbReference type="AlphaFoldDB" id="A0A0K8PAS0"/>
<evidence type="ECO:0000313" key="4">
    <source>
        <dbReference type="Proteomes" id="UP000053370"/>
    </source>
</evidence>
<dbReference type="RefSeq" id="WP_062277172.1">
    <property type="nucleotide sequence ID" value="NZ_DF968179.1"/>
</dbReference>
<feature type="domain" description="Glycosyltransferase subfamily 4-like N-terminal" evidence="2">
    <location>
        <begin position="19"/>
        <end position="186"/>
    </location>
</feature>
<name>A0A0K8PAS0_9CHLR</name>
<dbReference type="EMBL" id="DF968179">
    <property type="protein sequence ID" value="GAP39240.1"/>
    <property type="molecule type" value="Genomic_DNA"/>
</dbReference>
<dbReference type="InterPro" id="IPR050194">
    <property type="entry name" value="Glycosyltransferase_grp1"/>
</dbReference>
<keyword evidence="3" id="KW-0808">Transferase</keyword>
<gene>
    <name evidence="3" type="ORF">ATC1_11162</name>
</gene>
<dbReference type="Proteomes" id="UP000053370">
    <property type="component" value="Unassembled WGS sequence"/>
</dbReference>
<dbReference type="OrthoDB" id="9764657at2"/>
<dbReference type="Gene3D" id="3.40.50.2000">
    <property type="entry name" value="Glycogen Phosphorylase B"/>
    <property type="match status" value="2"/>
</dbReference>